<dbReference type="InterPro" id="IPR036322">
    <property type="entry name" value="WD40_repeat_dom_sf"/>
</dbReference>
<dbReference type="PROSITE" id="PS00678">
    <property type="entry name" value="WD_REPEATS_1"/>
    <property type="match status" value="1"/>
</dbReference>
<dbReference type="InterPro" id="IPR001680">
    <property type="entry name" value="WD40_rpt"/>
</dbReference>
<comment type="subcellular location">
    <subcellularLocation>
        <location evidence="1">Cytoplasm</location>
    </subcellularLocation>
</comment>
<evidence type="ECO:0000256" key="6">
    <source>
        <dbReference type="ARBA" id="ARBA00040453"/>
    </source>
</evidence>
<dbReference type="Gene3D" id="2.130.10.10">
    <property type="entry name" value="YVTN repeat-like/Quinoprotein amine dehydrogenase"/>
    <property type="match status" value="1"/>
</dbReference>
<feature type="repeat" description="WD" evidence="8">
    <location>
        <begin position="55"/>
        <end position="96"/>
    </location>
</feature>
<dbReference type="PANTHER" id="PTHR22842">
    <property type="entry name" value="WD40 REPEAT PROTEIN"/>
    <property type="match status" value="1"/>
</dbReference>
<dbReference type="PRINTS" id="PR00320">
    <property type="entry name" value="GPROTEINBRPT"/>
</dbReference>
<sequence>MSQEFPDRLVHTINCKQGAVRAVRFNGDGIYCLTCGSDKSVRLWNPHRNIALKTYSGHGYEVLDAQASCDNSQICSGGMDKTVVLFDVASGKTLRKYRGHAGTVNCVQFNEESTVVLSGSIDSSVRCWDVRSKNMEPIQVMDEAKDSVTTIQVSDHEILTGSADGSIRRYDLRNGKIITDFIGKAVTSANFTRDGQCILTSTLDSSIKLMDKDTGEMLNEYKGHKNTDYKIDNCLNCKDTQILSGSEDGYVYIWDLIETKVISRLKHENQRVIHSLSYHPTEISLLTAAGDKMYVWKSKSTVDEDTSGQ</sequence>
<dbReference type="PROSITE" id="PS50082">
    <property type="entry name" value="WD_REPEATS_2"/>
    <property type="match status" value="4"/>
</dbReference>
<dbReference type="InterPro" id="IPR015943">
    <property type="entry name" value="WD40/YVTN_repeat-like_dom_sf"/>
</dbReference>
<gene>
    <name evidence="9" type="ORF">CHS0354_026534</name>
</gene>
<feature type="repeat" description="WD" evidence="8">
    <location>
        <begin position="97"/>
        <end position="138"/>
    </location>
</feature>
<dbReference type="InterPro" id="IPR020472">
    <property type="entry name" value="WD40_PAC1"/>
</dbReference>
<evidence type="ECO:0000256" key="8">
    <source>
        <dbReference type="PROSITE-ProRule" id="PRU00221"/>
    </source>
</evidence>
<evidence type="ECO:0000256" key="7">
    <source>
        <dbReference type="ARBA" id="ARBA00042222"/>
    </source>
</evidence>
<accession>A0AAE0RQC3</accession>
<evidence type="ECO:0000256" key="5">
    <source>
        <dbReference type="ARBA" id="ARBA00038145"/>
    </source>
</evidence>
<dbReference type="SUPFAM" id="SSF50978">
    <property type="entry name" value="WD40 repeat-like"/>
    <property type="match status" value="1"/>
</dbReference>
<reference evidence="9" key="1">
    <citation type="journal article" date="2021" name="Genome Biol. Evol.">
        <title>A High-Quality Reference Genome for a Parasitic Bivalve with Doubly Uniparental Inheritance (Bivalvia: Unionida).</title>
        <authorList>
            <person name="Smith C.H."/>
        </authorList>
    </citation>
    <scope>NUCLEOTIDE SEQUENCE</scope>
    <source>
        <strain evidence="9">CHS0354</strain>
    </source>
</reference>
<evidence type="ECO:0000256" key="3">
    <source>
        <dbReference type="ARBA" id="ARBA00022574"/>
    </source>
</evidence>
<evidence type="ECO:0000256" key="2">
    <source>
        <dbReference type="ARBA" id="ARBA00022490"/>
    </source>
</evidence>
<evidence type="ECO:0000256" key="4">
    <source>
        <dbReference type="ARBA" id="ARBA00022737"/>
    </source>
</evidence>
<dbReference type="GO" id="GO:0005737">
    <property type="term" value="C:cytoplasm"/>
    <property type="evidence" value="ECO:0007669"/>
    <property type="project" value="UniProtKB-SubCell"/>
</dbReference>
<keyword evidence="2" id="KW-0963">Cytoplasm</keyword>
<dbReference type="Proteomes" id="UP001195483">
    <property type="component" value="Unassembled WGS sequence"/>
</dbReference>
<name>A0AAE0RQC3_9BIVA</name>
<dbReference type="FunFam" id="2.130.10.10:FF:000273">
    <property type="entry name" value="WD repeat domain-containing protein 83"/>
    <property type="match status" value="1"/>
</dbReference>
<reference evidence="9" key="2">
    <citation type="journal article" date="2021" name="Genome Biol. Evol.">
        <title>Developing a high-quality reference genome for a parasitic bivalve with doubly uniparental inheritance (Bivalvia: Unionida).</title>
        <authorList>
            <person name="Smith C.H."/>
        </authorList>
    </citation>
    <scope>NUCLEOTIDE SEQUENCE</scope>
    <source>
        <strain evidence="9">CHS0354</strain>
        <tissue evidence="9">Mantle</tissue>
    </source>
</reference>
<dbReference type="InterPro" id="IPR051980">
    <property type="entry name" value="WD_repeat_MORG1"/>
</dbReference>
<keyword evidence="10" id="KW-1185">Reference proteome</keyword>
<dbReference type="SMART" id="SM00320">
    <property type="entry name" value="WD40"/>
    <property type="match status" value="7"/>
</dbReference>
<dbReference type="AlphaFoldDB" id="A0AAE0RQC3"/>
<evidence type="ECO:0000313" key="9">
    <source>
        <dbReference type="EMBL" id="KAK3577565.1"/>
    </source>
</evidence>
<dbReference type="InterPro" id="IPR019775">
    <property type="entry name" value="WD40_repeat_CS"/>
</dbReference>
<reference evidence="9" key="3">
    <citation type="submission" date="2023-05" db="EMBL/GenBank/DDBJ databases">
        <authorList>
            <person name="Smith C.H."/>
        </authorList>
    </citation>
    <scope>NUCLEOTIDE SEQUENCE</scope>
    <source>
        <strain evidence="9">CHS0354</strain>
        <tissue evidence="9">Mantle</tissue>
    </source>
</reference>
<protein>
    <recommendedName>
        <fullName evidence="6">WD repeat domain-containing protein 83</fullName>
    </recommendedName>
    <alternativeName>
        <fullName evidence="7">Mitogen-activated protein kinase organizer 1</fullName>
    </alternativeName>
</protein>
<comment type="similarity">
    <text evidence="5">Belongs to the WD repeat MORG1 family.</text>
</comment>
<evidence type="ECO:0000313" key="10">
    <source>
        <dbReference type="Proteomes" id="UP001195483"/>
    </source>
</evidence>
<dbReference type="PANTHER" id="PTHR22842:SF3">
    <property type="entry name" value="WD REPEAT DOMAIN-CONTAINING PROTEIN 83"/>
    <property type="match status" value="1"/>
</dbReference>
<dbReference type="PROSITE" id="PS50294">
    <property type="entry name" value="WD_REPEATS_REGION"/>
    <property type="match status" value="1"/>
</dbReference>
<keyword evidence="4" id="KW-0677">Repeat</keyword>
<dbReference type="CDD" id="cd00200">
    <property type="entry name" value="WD40"/>
    <property type="match status" value="1"/>
</dbReference>
<comment type="caution">
    <text evidence="9">The sequence shown here is derived from an EMBL/GenBank/DDBJ whole genome shotgun (WGS) entry which is preliminary data.</text>
</comment>
<dbReference type="Pfam" id="PF00400">
    <property type="entry name" value="WD40"/>
    <property type="match status" value="5"/>
</dbReference>
<feature type="repeat" description="WD" evidence="8">
    <location>
        <begin position="242"/>
        <end position="264"/>
    </location>
</feature>
<evidence type="ECO:0000256" key="1">
    <source>
        <dbReference type="ARBA" id="ARBA00004496"/>
    </source>
</evidence>
<proteinExistence type="inferred from homology"/>
<keyword evidence="3 8" id="KW-0853">WD repeat</keyword>
<dbReference type="EMBL" id="JAEAOA010001578">
    <property type="protein sequence ID" value="KAK3577565.1"/>
    <property type="molecule type" value="Genomic_DNA"/>
</dbReference>
<organism evidence="9 10">
    <name type="scientific">Potamilus streckersoni</name>
    <dbReference type="NCBI Taxonomy" id="2493646"/>
    <lineage>
        <taxon>Eukaryota</taxon>
        <taxon>Metazoa</taxon>
        <taxon>Spiralia</taxon>
        <taxon>Lophotrochozoa</taxon>
        <taxon>Mollusca</taxon>
        <taxon>Bivalvia</taxon>
        <taxon>Autobranchia</taxon>
        <taxon>Heteroconchia</taxon>
        <taxon>Palaeoheterodonta</taxon>
        <taxon>Unionida</taxon>
        <taxon>Unionoidea</taxon>
        <taxon>Unionidae</taxon>
        <taxon>Ambleminae</taxon>
        <taxon>Lampsilini</taxon>
        <taxon>Potamilus</taxon>
    </lineage>
</organism>
<dbReference type="GO" id="GO:0000398">
    <property type="term" value="P:mRNA splicing, via spliceosome"/>
    <property type="evidence" value="ECO:0007669"/>
    <property type="project" value="TreeGrafter"/>
</dbReference>
<dbReference type="GO" id="GO:0071013">
    <property type="term" value="C:catalytic step 2 spliceosome"/>
    <property type="evidence" value="ECO:0007669"/>
    <property type="project" value="TreeGrafter"/>
</dbReference>
<feature type="repeat" description="WD" evidence="8">
    <location>
        <begin position="13"/>
        <end position="54"/>
    </location>
</feature>